<feature type="compositionally biased region" description="Low complexity" evidence="2">
    <location>
        <begin position="20"/>
        <end position="42"/>
    </location>
</feature>
<evidence type="ECO:0000256" key="3">
    <source>
        <dbReference type="SAM" id="Phobius"/>
    </source>
</evidence>
<feature type="compositionally biased region" description="Basic and acidic residues" evidence="2">
    <location>
        <begin position="249"/>
        <end position="260"/>
    </location>
</feature>
<feature type="region of interest" description="Disordered" evidence="2">
    <location>
        <begin position="380"/>
        <end position="480"/>
    </location>
</feature>
<feature type="compositionally biased region" description="Polar residues" evidence="2">
    <location>
        <begin position="223"/>
        <end position="235"/>
    </location>
</feature>
<organism evidence="5 6">
    <name type="scientific">Collybia nuda</name>
    <dbReference type="NCBI Taxonomy" id="64659"/>
    <lineage>
        <taxon>Eukaryota</taxon>
        <taxon>Fungi</taxon>
        <taxon>Dikarya</taxon>
        <taxon>Basidiomycota</taxon>
        <taxon>Agaricomycotina</taxon>
        <taxon>Agaricomycetes</taxon>
        <taxon>Agaricomycetidae</taxon>
        <taxon>Agaricales</taxon>
        <taxon>Tricholomatineae</taxon>
        <taxon>Clitocybaceae</taxon>
        <taxon>Collybia</taxon>
    </lineage>
</organism>
<comment type="similarity">
    <text evidence="1">Belongs to the glycosyl hydrolase 16 family.</text>
</comment>
<dbReference type="InterPro" id="IPR050546">
    <property type="entry name" value="Glycosyl_Hydrlase_16"/>
</dbReference>
<feature type="domain" description="GH16" evidence="4">
    <location>
        <begin position="384"/>
        <end position="734"/>
    </location>
</feature>
<comment type="caution">
    <text evidence="5">The sequence shown here is derived from an EMBL/GenBank/DDBJ whole genome shotgun (WGS) entry which is preliminary data.</text>
</comment>
<keyword evidence="3" id="KW-0812">Transmembrane</keyword>
<proteinExistence type="inferred from homology"/>
<feature type="region of interest" description="Disordered" evidence="2">
    <location>
        <begin position="175"/>
        <end position="260"/>
    </location>
</feature>
<protein>
    <submittedName>
        <fullName evidence="5">Concanavalin A-like lectin/glucanase domain-containing protein</fullName>
    </submittedName>
</protein>
<dbReference type="SUPFAM" id="SSF49899">
    <property type="entry name" value="Concanavalin A-like lectins/glucanases"/>
    <property type="match status" value="2"/>
</dbReference>
<feature type="transmembrane region" description="Helical" evidence="3">
    <location>
        <begin position="272"/>
        <end position="294"/>
    </location>
</feature>
<accession>A0A9P5YAS6</accession>
<dbReference type="AlphaFoldDB" id="A0A9P5YAS6"/>
<dbReference type="InterPro" id="IPR000757">
    <property type="entry name" value="Beta-glucanase-like"/>
</dbReference>
<dbReference type="Proteomes" id="UP000807353">
    <property type="component" value="Unassembled WGS sequence"/>
</dbReference>
<dbReference type="EMBL" id="MU150244">
    <property type="protein sequence ID" value="KAF9465859.1"/>
    <property type="molecule type" value="Genomic_DNA"/>
</dbReference>
<sequence>MTPDDSEPSLAPPRPFFLQGSSNSSSAAGDSPVSSDVSLDPASDSDRDQPQVMRRARQSRRKSAMAAASVADTSHDSTDSGTWSPSSLYSDTTSRPPPSSFIFPFQAYPGNPDPLPSISRSRSSLESMQQAALRSYHALGLIQDRPASPPTPDITFQRPYAPFMAGAKSSTSVYRNSAAANATPGQPTDLPRSPSQTFRAPFLAPPSRPGSSLWSPPVPAYPLTTSPAQSNSNLPLRSKARAPLPSTRLSEKLDNEEKPWLNERDSRTRASWWLTFACLILGIAGAALLCWTGITSIKQRMLIESDLCLVLDEQWAQGLDTNRWKREVELGGFGNGEFEMTTASDKNLYVQDGQLYIFPTLTSEDVPDLMTDGKTYKLPGCTGTDVAPPPPPTNTTGGRNSTTGHGRNTTTGGGNANASGNANTGGTGRGATNNGNNNGGGDTGNVKRWLNQHHAKRGAGGGTAGGGPSRSGNTSSCSAATSNSLGTVINPVMSARISTRGSASIKFGRVEVKAKVPRGDWLWPAVWMLPEESVYGPWPLSGEMDILEARGNAPSYGAQGTNYVRSSLNYGLASDLTPIVQIDGKTNGLSLTKQLYGWFSLKRSSFDRGFHTYAVEWDERFVRFYVDDRVKTTLEVGIQGKGGKGFWERGNFPPTAQNGSDAAVVVNNPWEGRGPAAPFDQRFYLIINLSVGGTSGWFPDQIGDKPWHDASQTAMRDFAKAQDKWYSTWPESPQDRAFRIDSVKMWSKEC</sequence>
<evidence type="ECO:0000256" key="1">
    <source>
        <dbReference type="ARBA" id="ARBA00006865"/>
    </source>
</evidence>
<dbReference type="GO" id="GO:0005975">
    <property type="term" value="P:carbohydrate metabolic process"/>
    <property type="evidence" value="ECO:0007669"/>
    <property type="project" value="InterPro"/>
</dbReference>
<feature type="compositionally biased region" description="Polar residues" evidence="2">
    <location>
        <begin position="175"/>
        <end position="186"/>
    </location>
</feature>
<gene>
    <name evidence="5" type="ORF">BDZ94DRAFT_1252414</name>
</gene>
<evidence type="ECO:0000259" key="4">
    <source>
        <dbReference type="PROSITE" id="PS51762"/>
    </source>
</evidence>
<dbReference type="InterPro" id="IPR013320">
    <property type="entry name" value="ConA-like_dom_sf"/>
</dbReference>
<dbReference type="GO" id="GO:0004553">
    <property type="term" value="F:hydrolase activity, hydrolyzing O-glycosyl compounds"/>
    <property type="evidence" value="ECO:0007669"/>
    <property type="project" value="InterPro"/>
</dbReference>
<keyword evidence="3" id="KW-0472">Membrane</keyword>
<keyword evidence="6" id="KW-1185">Reference proteome</keyword>
<feature type="compositionally biased region" description="Basic residues" evidence="2">
    <location>
        <begin position="54"/>
        <end position="63"/>
    </location>
</feature>
<reference evidence="5" key="1">
    <citation type="submission" date="2020-11" db="EMBL/GenBank/DDBJ databases">
        <authorList>
            <consortium name="DOE Joint Genome Institute"/>
            <person name="Ahrendt S."/>
            <person name="Riley R."/>
            <person name="Andreopoulos W."/>
            <person name="Labutti K."/>
            <person name="Pangilinan J."/>
            <person name="Ruiz-Duenas F.J."/>
            <person name="Barrasa J.M."/>
            <person name="Sanchez-Garcia M."/>
            <person name="Camarero S."/>
            <person name="Miyauchi S."/>
            <person name="Serrano A."/>
            <person name="Linde D."/>
            <person name="Babiker R."/>
            <person name="Drula E."/>
            <person name="Ayuso-Fernandez I."/>
            <person name="Pacheco R."/>
            <person name="Padilla G."/>
            <person name="Ferreira P."/>
            <person name="Barriuso J."/>
            <person name="Kellner H."/>
            <person name="Castanera R."/>
            <person name="Alfaro M."/>
            <person name="Ramirez L."/>
            <person name="Pisabarro A.G."/>
            <person name="Kuo A."/>
            <person name="Tritt A."/>
            <person name="Lipzen A."/>
            <person name="He G."/>
            <person name="Yan M."/>
            <person name="Ng V."/>
            <person name="Cullen D."/>
            <person name="Martin F."/>
            <person name="Rosso M.-N."/>
            <person name="Henrissat B."/>
            <person name="Hibbett D."/>
            <person name="Martinez A.T."/>
            <person name="Grigoriev I.V."/>
        </authorList>
    </citation>
    <scope>NUCLEOTIDE SEQUENCE</scope>
    <source>
        <strain evidence="5">CBS 247.69</strain>
    </source>
</reference>
<feature type="compositionally biased region" description="Gly residues" evidence="2">
    <location>
        <begin position="458"/>
        <end position="469"/>
    </location>
</feature>
<feature type="compositionally biased region" description="Low complexity" evidence="2">
    <location>
        <begin position="470"/>
        <end position="480"/>
    </location>
</feature>
<dbReference type="PROSITE" id="PS51762">
    <property type="entry name" value="GH16_2"/>
    <property type="match status" value="1"/>
</dbReference>
<dbReference type="Pfam" id="PF00722">
    <property type="entry name" value="Glyco_hydro_16"/>
    <property type="match status" value="1"/>
</dbReference>
<dbReference type="PANTHER" id="PTHR10963:SF55">
    <property type="entry name" value="GLYCOSIDE HYDROLASE FAMILY 16 PROTEIN"/>
    <property type="match status" value="1"/>
</dbReference>
<feature type="compositionally biased region" description="Low complexity" evidence="2">
    <location>
        <begin position="394"/>
        <end position="422"/>
    </location>
</feature>
<feature type="compositionally biased region" description="Polar residues" evidence="2">
    <location>
        <begin position="79"/>
        <end position="93"/>
    </location>
</feature>
<dbReference type="PANTHER" id="PTHR10963">
    <property type="entry name" value="GLYCOSYL HYDROLASE-RELATED"/>
    <property type="match status" value="1"/>
</dbReference>
<name>A0A9P5YAS6_9AGAR</name>
<evidence type="ECO:0000256" key="2">
    <source>
        <dbReference type="SAM" id="MobiDB-lite"/>
    </source>
</evidence>
<dbReference type="Gene3D" id="2.60.120.200">
    <property type="match status" value="1"/>
</dbReference>
<dbReference type="OrthoDB" id="4781at2759"/>
<evidence type="ECO:0000313" key="5">
    <source>
        <dbReference type="EMBL" id="KAF9465859.1"/>
    </source>
</evidence>
<feature type="region of interest" description="Disordered" evidence="2">
    <location>
        <begin position="1"/>
        <end position="129"/>
    </location>
</feature>
<keyword evidence="3" id="KW-1133">Transmembrane helix</keyword>
<feature type="compositionally biased region" description="Low complexity" evidence="2">
    <location>
        <begin position="116"/>
        <end position="127"/>
    </location>
</feature>
<evidence type="ECO:0000313" key="6">
    <source>
        <dbReference type="Proteomes" id="UP000807353"/>
    </source>
</evidence>